<feature type="transmembrane region" description="Helical" evidence="2">
    <location>
        <begin position="143"/>
        <end position="165"/>
    </location>
</feature>
<comment type="caution">
    <text evidence="4">The sequence shown here is derived from an EMBL/GenBank/DDBJ whole genome shotgun (WGS) entry which is preliminary data.</text>
</comment>
<dbReference type="AlphaFoldDB" id="A0A964UWG8"/>
<reference evidence="4" key="1">
    <citation type="submission" date="2020-01" db="EMBL/GenBank/DDBJ databases">
        <title>Whole-genome analyses of novel actinobacteria.</title>
        <authorList>
            <person name="Sahin N."/>
        </authorList>
    </citation>
    <scope>NUCLEOTIDE SEQUENCE</scope>
    <source>
        <strain evidence="4">YC537</strain>
    </source>
</reference>
<dbReference type="CDD" id="cd00093">
    <property type="entry name" value="HTH_XRE"/>
    <property type="match status" value="1"/>
</dbReference>
<evidence type="ECO:0000256" key="1">
    <source>
        <dbReference type="SAM" id="MobiDB-lite"/>
    </source>
</evidence>
<dbReference type="Pfam" id="PF13560">
    <property type="entry name" value="HTH_31"/>
    <property type="match status" value="1"/>
</dbReference>
<name>A0A964UWG8_9ACTN</name>
<evidence type="ECO:0000313" key="5">
    <source>
        <dbReference type="Proteomes" id="UP000598297"/>
    </source>
</evidence>
<dbReference type="Pfam" id="PF10901">
    <property type="entry name" value="DUF2690"/>
    <property type="match status" value="1"/>
</dbReference>
<dbReference type="SUPFAM" id="SSF47413">
    <property type="entry name" value="lambda repressor-like DNA-binding domains"/>
    <property type="match status" value="1"/>
</dbReference>
<evidence type="ECO:0000256" key="2">
    <source>
        <dbReference type="SAM" id="Phobius"/>
    </source>
</evidence>
<keyword evidence="2" id="KW-1133">Transmembrane helix</keyword>
<dbReference type="Proteomes" id="UP000598297">
    <property type="component" value="Unassembled WGS sequence"/>
</dbReference>
<dbReference type="OrthoDB" id="3386996at2"/>
<dbReference type="SMART" id="SM00530">
    <property type="entry name" value="HTH_XRE"/>
    <property type="match status" value="1"/>
</dbReference>
<feature type="region of interest" description="Disordered" evidence="1">
    <location>
        <begin position="170"/>
        <end position="198"/>
    </location>
</feature>
<organism evidence="4 5">
    <name type="scientific">Streptomyces boluensis</name>
    <dbReference type="NCBI Taxonomy" id="1775135"/>
    <lineage>
        <taxon>Bacteria</taxon>
        <taxon>Bacillati</taxon>
        <taxon>Actinomycetota</taxon>
        <taxon>Actinomycetes</taxon>
        <taxon>Kitasatosporales</taxon>
        <taxon>Streptomycetaceae</taxon>
        <taxon>Streptomyces</taxon>
    </lineage>
</organism>
<feature type="domain" description="HTH cro/C1-type" evidence="3">
    <location>
        <begin position="36"/>
        <end position="91"/>
    </location>
</feature>
<feature type="compositionally biased region" description="Basic and acidic residues" evidence="1">
    <location>
        <begin position="1"/>
        <end position="14"/>
    </location>
</feature>
<evidence type="ECO:0000259" key="3">
    <source>
        <dbReference type="SMART" id="SM00530"/>
    </source>
</evidence>
<proteinExistence type="predicted"/>
<dbReference type="InterPro" id="IPR010982">
    <property type="entry name" value="Lambda_DNA-bd_dom_sf"/>
</dbReference>
<keyword evidence="5" id="KW-1185">Reference proteome</keyword>
<sequence length="312" mass="32573">MTEREDRREDRRGSGDASRTGAAAGRAVECARLAEALRGLRSATGLSLAALAERTPYSKSSWERYLNGKALPPRQAVEQLCRLAGAPPQRPLALWELAEATWSGRATSRSPSPPSPPPPPPPAPSREAPEQVAAPRRSRSAGFLAGVAGGLAVVAAGVVLLLWGVDGSGSTAEGKRPARGAAPGPGCSGDSCTGKDPEATRCSGAALQPSTLAERRFAHGTVVKVRRSSVCGTVWARIDRGRAGDRIEITAPGIGPQQTEVRDRFDAEASLSTPMAAAGRGDHREVEACLVRASRKFCFRATATAKPKVADS</sequence>
<dbReference type="EMBL" id="JAAAHS010000566">
    <property type="protein sequence ID" value="NBE56718.1"/>
    <property type="molecule type" value="Genomic_DNA"/>
</dbReference>
<feature type="compositionally biased region" description="Pro residues" evidence="1">
    <location>
        <begin position="111"/>
        <end position="124"/>
    </location>
</feature>
<dbReference type="GO" id="GO:0003677">
    <property type="term" value="F:DNA binding"/>
    <property type="evidence" value="ECO:0007669"/>
    <property type="project" value="InterPro"/>
</dbReference>
<dbReference type="Gene3D" id="1.10.260.40">
    <property type="entry name" value="lambda repressor-like DNA-binding domains"/>
    <property type="match status" value="1"/>
</dbReference>
<protein>
    <submittedName>
        <fullName evidence="4">DUF2690 domain-containing protein</fullName>
    </submittedName>
</protein>
<keyword evidence="2" id="KW-0812">Transmembrane</keyword>
<dbReference type="InterPro" id="IPR021224">
    <property type="entry name" value="DUF2690"/>
</dbReference>
<feature type="region of interest" description="Disordered" evidence="1">
    <location>
        <begin position="1"/>
        <end position="26"/>
    </location>
</feature>
<accession>A0A964UWG8</accession>
<dbReference type="RefSeq" id="WP_161705623.1">
    <property type="nucleotide sequence ID" value="NZ_JAAAHS010000566.1"/>
</dbReference>
<keyword evidence="2" id="KW-0472">Membrane</keyword>
<dbReference type="InterPro" id="IPR001387">
    <property type="entry name" value="Cro/C1-type_HTH"/>
</dbReference>
<gene>
    <name evidence="4" type="ORF">GUY60_35910</name>
</gene>
<evidence type="ECO:0000313" key="4">
    <source>
        <dbReference type="EMBL" id="NBE56718.1"/>
    </source>
</evidence>
<feature type="region of interest" description="Disordered" evidence="1">
    <location>
        <begin position="103"/>
        <end position="137"/>
    </location>
</feature>